<dbReference type="InterPro" id="IPR003661">
    <property type="entry name" value="HisK_dim/P_dom"/>
</dbReference>
<dbReference type="eggNOG" id="COG2203">
    <property type="taxonomic scope" value="Bacteria"/>
</dbReference>
<feature type="domain" description="Histidine kinase" evidence="8">
    <location>
        <begin position="643"/>
        <end position="866"/>
    </location>
</feature>
<dbReference type="GO" id="GO:0007165">
    <property type="term" value="P:signal transduction"/>
    <property type="evidence" value="ECO:0000318"/>
    <property type="project" value="GO_Central"/>
</dbReference>
<dbReference type="Gene3D" id="1.10.287.130">
    <property type="match status" value="1"/>
</dbReference>
<dbReference type="InterPro" id="IPR036890">
    <property type="entry name" value="HATPase_C_sf"/>
</dbReference>
<dbReference type="Proteomes" id="UP000000577">
    <property type="component" value="Chromosome"/>
</dbReference>
<evidence type="ECO:0000256" key="2">
    <source>
        <dbReference type="ARBA" id="ARBA00012438"/>
    </source>
</evidence>
<dbReference type="Gene3D" id="3.40.50.2300">
    <property type="match status" value="1"/>
</dbReference>
<dbReference type="InterPro" id="IPR003018">
    <property type="entry name" value="GAF"/>
</dbReference>
<evidence type="ECO:0000256" key="7">
    <source>
        <dbReference type="SAM" id="Coils"/>
    </source>
</evidence>
<keyword evidence="3 6" id="KW-0597">Phosphoprotein</keyword>
<dbReference type="Pfam" id="PF01590">
    <property type="entry name" value="GAF"/>
    <property type="match status" value="1"/>
</dbReference>
<feature type="domain" description="Response regulatory" evidence="9">
    <location>
        <begin position="887"/>
        <end position="1003"/>
    </location>
</feature>
<dbReference type="SUPFAM" id="SSF52172">
    <property type="entry name" value="CheY-like"/>
    <property type="match status" value="1"/>
</dbReference>
<dbReference type="PRINTS" id="PR00344">
    <property type="entry name" value="BCTRLSENSOR"/>
</dbReference>
<evidence type="ECO:0000256" key="6">
    <source>
        <dbReference type="PROSITE-ProRule" id="PRU00169"/>
    </source>
</evidence>
<dbReference type="InterPro" id="IPR000014">
    <property type="entry name" value="PAS"/>
</dbReference>
<dbReference type="OrthoDB" id="9758831at2"/>
<dbReference type="Pfam" id="PF08448">
    <property type="entry name" value="PAS_4"/>
    <property type="match status" value="1"/>
</dbReference>
<dbReference type="PANTHER" id="PTHR43065:SF42">
    <property type="entry name" value="TWO-COMPONENT SENSOR PPRA"/>
    <property type="match status" value="1"/>
</dbReference>
<evidence type="ECO:0000259" key="8">
    <source>
        <dbReference type="PROSITE" id="PS50109"/>
    </source>
</evidence>
<dbReference type="NCBIfam" id="TIGR00229">
    <property type="entry name" value="sensory_box"/>
    <property type="match status" value="2"/>
</dbReference>
<evidence type="ECO:0000256" key="3">
    <source>
        <dbReference type="ARBA" id="ARBA00022553"/>
    </source>
</evidence>
<evidence type="ECO:0000313" key="12">
    <source>
        <dbReference type="Proteomes" id="UP000000577"/>
    </source>
</evidence>
<dbReference type="InterPro" id="IPR003594">
    <property type="entry name" value="HATPase_dom"/>
</dbReference>
<dbReference type="EC" id="2.7.13.3" evidence="2"/>
<evidence type="ECO:0000256" key="5">
    <source>
        <dbReference type="ARBA" id="ARBA00022777"/>
    </source>
</evidence>
<dbReference type="Gene3D" id="3.30.565.10">
    <property type="entry name" value="Histidine kinase-like ATPase, C-terminal domain"/>
    <property type="match status" value="1"/>
</dbReference>
<dbReference type="STRING" id="243231.GSU2401"/>
<dbReference type="Pfam" id="PF00072">
    <property type="entry name" value="Response_reg"/>
    <property type="match status" value="1"/>
</dbReference>
<feature type="modified residue" description="4-aspartylphosphate" evidence="6">
    <location>
        <position position="938"/>
    </location>
</feature>
<dbReference type="HOGENOM" id="CLU_000445_114_51_7"/>
<evidence type="ECO:0000313" key="11">
    <source>
        <dbReference type="EMBL" id="AAR35774.2"/>
    </source>
</evidence>
<dbReference type="InterPro" id="IPR005467">
    <property type="entry name" value="His_kinase_dom"/>
</dbReference>
<dbReference type="Pfam" id="PF13426">
    <property type="entry name" value="PAS_9"/>
    <property type="match status" value="1"/>
</dbReference>
<dbReference type="SUPFAM" id="SSF55781">
    <property type="entry name" value="GAF domain-like"/>
    <property type="match status" value="1"/>
</dbReference>
<dbReference type="SUPFAM" id="SSF47384">
    <property type="entry name" value="Homodimeric domain of signal transducing histidine kinase"/>
    <property type="match status" value="1"/>
</dbReference>
<reference evidence="11 12" key="1">
    <citation type="journal article" date="2003" name="Science">
        <title>Genome of Geobacter sulfurreducens: metal reduction in subsurface environments.</title>
        <authorList>
            <person name="Methe B.A."/>
            <person name="Nelson K.E."/>
            <person name="Eisen J.A."/>
            <person name="Paulsen I.T."/>
            <person name="Nelson W."/>
            <person name="Heidelberg J.F."/>
            <person name="Wu D."/>
            <person name="Wu M."/>
            <person name="Ward N."/>
            <person name="Beanan M.J."/>
            <person name="Dodson R.J."/>
            <person name="Madupu R."/>
            <person name="Brinkac L.M."/>
            <person name="Daugherty S.C."/>
            <person name="DeBoy R.T."/>
            <person name="Durkin A.S."/>
            <person name="Gwinn M."/>
            <person name="Kolonay J.F."/>
            <person name="Sullivan S.A."/>
            <person name="Haft D.H."/>
            <person name="Selengut J."/>
            <person name="Davidsen T.M."/>
            <person name="Zafar N."/>
            <person name="White O."/>
            <person name="Tran B."/>
            <person name="Romero C."/>
            <person name="Forberger H.A."/>
            <person name="Weidman J."/>
            <person name="Khouri H."/>
            <person name="Feldblyum T.V."/>
            <person name="Utterback T.R."/>
            <person name="Van Aken S.E."/>
            <person name="Lovley D.R."/>
            <person name="Fraser C.M."/>
        </authorList>
    </citation>
    <scope>NUCLEOTIDE SEQUENCE [LARGE SCALE GENOMIC DNA]</scope>
    <source>
        <strain evidence="12">ATCC 51573 / DSM 12127 / PCA</strain>
    </source>
</reference>
<dbReference type="Gene3D" id="3.30.450.20">
    <property type="entry name" value="PAS domain"/>
    <property type="match status" value="2"/>
</dbReference>
<feature type="domain" description="PAS" evidence="10">
    <location>
        <begin position="500"/>
        <end position="570"/>
    </location>
</feature>
<dbReference type="InterPro" id="IPR001789">
    <property type="entry name" value="Sig_transdc_resp-reg_receiver"/>
</dbReference>
<dbReference type="SMART" id="SM00086">
    <property type="entry name" value="PAC"/>
    <property type="match status" value="2"/>
</dbReference>
<organism evidence="11 12">
    <name type="scientific">Geobacter sulfurreducens (strain ATCC 51573 / DSM 12127 / PCA)</name>
    <dbReference type="NCBI Taxonomy" id="243231"/>
    <lineage>
        <taxon>Bacteria</taxon>
        <taxon>Pseudomonadati</taxon>
        <taxon>Thermodesulfobacteriota</taxon>
        <taxon>Desulfuromonadia</taxon>
        <taxon>Geobacterales</taxon>
        <taxon>Geobacteraceae</taxon>
        <taxon>Geobacter</taxon>
    </lineage>
</organism>
<keyword evidence="5 11" id="KW-0418">Kinase</keyword>
<accession>Q74B17</accession>
<evidence type="ECO:0000259" key="9">
    <source>
        <dbReference type="PROSITE" id="PS50110"/>
    </source>
</evidence>
<dbReference type="EnsemblBacteria" id="AAR35774">
    <property type="protein sequence ID" value="AAR35774"/>
    <property type="gene ID" value="GSU2401"/>
</dbReference>
<dbReference type="SMART" id="SM00387">
    <property type="entry name" value="HATPase_c"/>
    <property type="match status" value="1"/>
</dbReference>
<dbReference type="PROSITE" id="PS50109">
    <property type="entry name" value="HIS_KIN"/>
    <property type="match status" value="1"/>
</dbReference>
<dbReference type="SUPFAM" id="SSF55874">
    <property type="entry name" value="ATPase domain of HSP90 chaperone/DNA topoisomerase II/histidine kinase"/>
    <property type="match status" value="1"/>
</dbReference>
<dbReference type="SMART" id="SM00388">
    <property type="entry name" value="HisKA"/>
    <property type="match status" value="1"/>
</dbReference>
<dbReference type="CDD" id="cd00082">
    <property type="entry name" value="HisKA"/>
    <property type="match status" value="1"/>
</dbReference>
<dbReference type="SMART" id="SM00091">
    <property type="entry name" value="PAS"/>
    <property type="match status" value="2"/>
</dbReference>
<dbReference type="InterPro" id="IPR035965">
    <property type="entry name" value="PAS-like_dom_sf"/>
</dbReference>
<comment type="catalytic activity">
    <reaction evidence="1">
        <text>ATP + protein L-histidine = ADP + protein N-phospho-L-histidine.</text>
        <dbReference type="EC" id="2.7.13.3"/>
    </reaction>
</comment>
<keyword evidence="4" id="KW-0808">Transferase</keyword>
<dbReference type="CDD" id="cd00130">
    <property type="entry name" value="PAS"/>
    <property type="match status" value="2"/>
</dbReference>
<evidence type="ECO:0000259" key="10">
    <source>
        <dbReference type="PROSITE" id="PS50112"/>
    </source>
</evidence>
<dbReference type="GO" id="GO:0000155">
    <property type="term" value="F:phosphorelay sensor kinase activity"/>
    <property type="evidence" value="ECO:0000318"/>
    <property type="project" value="GO_Central"/>
</dbReference>
<dbReference type="SMR" id="Q74B17"/>
<dbReference type="InParanoid" id="Q74B17"/>
<dbReference type="InterPro" id="IPR013656">
    <property type="entry name" value="PAS_4"/>
</dbReference>
<dbReference type="Pfam" id="PF02518">
    <property type="entry name" value="HATPase_c"/>
    <property type="match status" value="1"/>
</dbReference>
<dbReference type="Gene3D" id="3.30.450.40">
    <property type="match status" value="1"/>
</dbReference>
<dbReference type="PROSITE" id="PS50110">
    <property type="entry name" value="RESPONSE_REGULATORY"/>
    <property type="match status" value="1"/>
</dbReference>
<feature type="domain" description="PAS" evidence="10">
    <location>
        <begin position="183"/>
        <end position="253"/>
    </location>
</feature>
<evidence type="ECO:0000256" key="1">
    <source>
        <dbReference type="ARBA" id="ARBA00000085"/>
    </source>
</evidence>
<dbReference type="SUPFAM" id="SSF55785">
    <property type="entry name" value="PYP-like sensor domain (PAS domain)"/>
    <property type="match status" value="2"/>
</dbReference>
<dbReference type="RefSeq" id="WP_010943038.1">
    <property type="nucleotide sequence ID" value="NC_002939.5"/>
</dbReference>
<evidence type="ECO:0000256" key="4">
    <source>
        <dbReference type="ARBA" id="ARBA00022679"/>
    </source>
</evidence>
<dbReference type="SMART" id="SM00065">
    <property type="entry name" value="GAF"/>
    <property type="match status" value="1"/>
</dbReference>
<keyword evidence="7" id="KW-0175">Coiled coil</keyword>
<dbReference type="KEGG" id="gsu:GSU2401"/>
<dbReference type="InterPro" id="IPR029016">
    <property type="entry name" value="GAF-like_dom_sf"/>
</dbReference>
<dbReference type="PANTHER" id="PTHR43065">
    <property type="entry name" value="SENSOR HISTIDINE KINASE"/>
    <property type="match status" value="1"/>
</dbReference>
<dbReference type="PATRIC" id="fig|243231.5.peg.2428"/>
<keyword evidence="12" id="KW-1185">Reference proteome</keyword>
<name>Q74B17_GEOSL</name>
<dbReference type="InterPro" id="IPR001610">
    <property type="entry name" value="PAC"/>
</dbReference>
<feature type="coiled-coil region" evidence="7">
    <location>
        <begin position="607"/>
        <end position="634"/>
    </location>
</feature>
<dbReference type="InterPro" id="IPR004358">
    <property type="entry name" value="Sig_transdc_His_kin-like_C"/>
</dbReference>
<dbReference type="InterPro" id="IPR011006">
    <property type="entry name" value="CheY-like_superfamily"/>
</dbReference>
<dbReference type="Pfam" id="PF10114">
    <property type="entry name" value="PocR"/>
    <property type="match status" value="1"/>
</dbReference>
<dbReference type="AlphaFoldDB" id="Q74B17"/>
<protein>
    <recommendedName>
        <fullName evidence="2">histidine kinase</fullName>
        <ecNumber evidence="2">2.7.13.3</ecNumber>
    </recommendedName>
</protein>
<dbReference type="PROSITE" id="PS50112">
    <property type="entry name" value="PAS"/>
    <property type="match status" value="2"/>
</dbReference>
<sequence>MDYTLKDLLDIPGLQALLDSLRALHQLASSVIDPEGTILAASGWQRLCTEYHRAHPPSRQKCIENELRVGSQAGESLMPVIHRCPMGLEYAVTPIVIEGEHLANIFVGQIFTSSPDESYFVRQARQFGFDEDAYLAEMRNVPIFDEETLHSYLALFRSIANMLAEQGLHVLRQRVANEELRKSEKRHQTILQAALGGLCTIDMQGRLLEVNEAYCQKIGYSRQELLTMSIFDLEAAETPTMTSAHMRKIMEDGEGHFESRHRCKDGSVIDVEVNVRYCPEDGGQFIAFLRNITERKRAEALHRMGQDILLALNENEDMKEAIQRVLGLLRSATGVDAVGIRLQDGDDFPYFYQEGFPPDFLQKEDSIVARNKDGGVCRDSCGNVCLECTCGMVISGSTDHANPLFTPGGSAWTNDSFPYLEVPADQDPRTTPRDECIHQGYASIALIPIRAKGRIVGLLQLNDRRKGRFTREGIEALEDIAKNIGEAMLRKQAEEKLVASERFLRMLTNQLPGMVGYWDRDLRCRFANDAYKEWFGRSPEQIIGLTVQELMGEELFRLSEPYIRGALQGEPQNFERELVKPNGETGYTWAQYIPDMVNDKAIGFFVLISDVTELKRAEQEKAALEVQLMQAQKMESVGRLAGGVAHDFNNMLSVILGHTEMALLRMDPNQPTYASLREIDKAAQRSADLTRQLLGFARQQTVSPKVLNLNESISGLLTMLHRLIGENIRLQWQPAANLWQVRMDSSQIDQIMANLCVNAHDAIADVGEIIIETGNCTFDERDGTIHPHGAVGDYVRIRVSDNGSGMDKETRAHIFEPFFTTKEVGKGTGLGLATIYGIVKQNNGLIDVASEPDKGTTFSIYLPRFKGSEEPATPRTATSSFNRGNETVLLVEDEPAILAMTTEILTQLGYAVLQAPTPTEALRIGCEHKGEIHLLMTDVIMPEMNGRELAKSLSQFYPRIRCLYMSGYTSDIISPHGVLNDSVHFLQKPFDFTTLSLKLREVLD</sequence>
<dbReference type="InterPro" id="IPR036097">
    <property type="entry name" value="HisK_dim/P_sf"/>
</dbReference>
<dbReference type="EMBL" id="AE017180">
    <property type="protein sequence ID" value="AAR35774.2"/>
    <property type="molecule type" value="Genomic_DNA"/>
</dbReference>
<dbReference type="eggNOG" id="COG4191">
    <property type="taxonomic scope" value="Bacteria"/>
</dbReference>
<proteinExistence type="predicted"/>
<gene>
    <name evidence="11" type="ordered locus">GSU2401</name>
</gene>
<dbReference type="InterPro" id="IPR018771">
    <property type="entry name" value="PocR_dom"/>
</dbReference>
<dbReference type="SMART" id="SM00448">
    <property type="entry name" value="REC"/>
    <property type="match status" value="1"/>
</dbReference>
<reference evidence="11 12" key="2">
    <citation type="journal article" date="2012" name="BMC Genomics">
        <title>Comparative genomic analysis of Geobacter sulfurreducens KN400, a strain with enhanced capacity for extracellular electron transfer and electricity production.</title>
        <authorList>
            <person name="Butler J.E."/>
            <person name="Young N.D."/>
            <person name="Aklujkar M."/>
            <person name="Lovley D.R."/>
        </authorList>
    </citation>
    <scope>NUCLEOTIDE SEQUENCE [LARGE SCALE GENOMIC DNA]</scope>
    <source>
        <strain evidence="12">ATCC 51573 / DSM 12127 / PCA</strain>
    </source>
</reference>